<dbReference type="PROSITE" id="PS51450">
    <property type="entry name" value="LRR"/>
    <property type="match status" value="2"/>
</dbReference>
<dbReference type="SMART" id="SM00082">
    <property type="entry name" value="LRRCT"/>
    <property type="match status" value="1"/>
</dbReference>
<evidence type="ECO:0000256" key="8">
    <source>
        <dbReference type="ARBA" id="ARBA00022737"/>
    </source>
</evidence>
<keyword evidence="11" id="KW-0695">RNA-directed DNA polymerase</keyword>
<comment type="caution">
    <text evidence="13">The sequence shown here is derived from an EMBL/GenBank/DDBJ whole genome shotgun (WGS) entry which is preliminary data.</text>
</comment>
<keyword evidence="10" id="KW-0378">Hydrolase</keyword>
<dbReference type="CDD" id="cd09274">
    <property type="entry name" value="RNase_HI_RT_Ty3"/>
    <property type="match status" value="1"/>
</dbReference>
<protein>
    <recommendedName>
        <fullName evidence="2">ribonuclease H</fullName>
        <ecNumber evidence="2">3.1.26.4</ecNumber>
    </recommendedName>
</protein>
<evidence type="ECO:0000313" key="14">
    <source>
        <dbReference type="Proteomes" id="UP001176940"/>
    </source>
</evidence>
<evidence type="ECO:0000256" key="6">
    <source>
        <dbReference type="ARBA" id="ARBA00022722"/>
    </source>
</evidence>
<evidence type="ECO:0000313" key="13">
    <source>
        <dbReference type="EMBL" id="CAJ0942681.1"/>
    </source>
</evidence>
<dbReference type="InterPro" id="IPR041373">
    <property type="entry name" value="RT_RNaseH"/>
</dbReference>
<dbReference type="Pfam" id="PF00078">
    <property type="entry name" value="RVT_1"/>
    <property type="match status" value="1"/>
</dbReference>
<reference evidence="13" key="1">
    <citation type="submission" date="2023-07" db="EMBL/GenBank/DDBJ databases">
        <authorList>
            <person name="Stuckert A."/>
        </authorList>
    </citation>
    <scope>NUCLEOTIDE SEQUENCE</scope>
</reference>
<keyword evidence="9" id="KW-0255">Endonuclease</keyword>
<sequence>MFHVNMLKPYRERPEEVVAICAPEAEDLAGLPLPDVLGERTQSKTWDQVHWGEDLGPRERQQAEELLRQQQRMFSGKPGYTHLAQHKVETQDQTPLRQPPFRVPESVQEGMRQEIQEMLRLGVIEESDSPWASPVVLVPKKDGTTRFCVDYRKLNRTKSYWQIPLSPDAIPKSAFVTPFGLFQFRVMPFGMKTAPATFQRLADRLLDGLQDYACAYLDDIAIYSTTWEEHLNHLETVLDRIHKAGITLNPNKCHVGKAEVQYLGHWVGSGKQRPEPAKIEAIAKWPTLRTKTQVMAFLGTAGYYKKFFVPNYSSVAKPLTDLTHASMFGLGAVLSQVGPDGQEHPVAYLSQKLLPREVSYAAIEKECLAIVLALKKLQPYLYGRQFSLLTDHNPLVWLNRVSGDNARSLRWSLALQPLDFTIHYRPGKQNEHLVLSCERKVCEQKLAKILQFCCQAEELCTERGERWAEREMVNVKKGKSWARLFFLLAIVGYLYLVPSTSCPATCQCITTARPSADCSYRELLHVPVGFPENLNQLSLSVNNISKLNRNSFANILKLTSLYLTYNKITTIHPGTFQFLTSLISLDISHNLVNEFPWTDLSTLGDLELLNLNNNQLVTIPFGAFNNSKRLRSLQLSNNQLYSLPEGLFDPLTSLTHVQLHRNPFHCSCSLAWLIVWIQRTWTTVDRKKEIICLSPSDLKDIPLDKVPDLQCRKPVEIISDSPVWGDTLLLCKEVGVPYFMIQKGGDNQNYKDIKVSIRKFKNGSVAVTPTKQGTAYICRIANHTTENTGELSITLAHHQISGWQVDPEEKLLLLLVSGKMGPITNAGFFKVATFCFDDCFAHSWHSLDELQEVVTGNGLTAILKEYPEMLSSPQTISIGFSSALLDRKIKKSAAPKEQYNRAKLLVFTIVEFGVRLFEGVHSLSPIVEVTYDVNYRRLSSF</sequence>
<comment type="similarity">
    <text evidence="1">Belongs to the beta type-B retroviral polymerase family. HERV class-II K(HML-2) pol subfamily.</text>
</comment>
<dbReference type="InterPro" id="IPR043128">
    <property type="entry name" value="Rev_trsase/Diguanyl_cyclase"/>
</dbReference>
<dbReference type="Gene3D" id="3.80.10.10">
    <property type="entry name" value="Ribonuclease Inhibitor"/>
    <property type="match status" value="2"/>
</dbReference>
<evidence type="ECO:0000256" key="7">
    <source>
        <dbReference type="ARBA" id="ARBA00022729"/>
    </source>
</evidence>
<dbReference type="InterPro" id="IPR001611">
    <property type="entry name" value="Leu-rich_rpt"/>
</dbReference>
<evidence type="ECO:0000256" key="11">
    <source>
        <dbReference type="ARBA" id="ARBA00022918"/>
    </source>
</evidence>
<proteinExistence type="inferred from homology"/>
<dbReference type="InterPro" id="IPR003591">
    <property type="entry name" value="Leu-rich_rpt_typical-subtyp"/>
</dbReference>
<dbReference type="CDD" id="cd01647">
    <property type="entry name" value="RT_LTR"/>
    <property type="match status" value="1"/>
</dbReference>
<evidence type="ECO:0000256" key="4">
    <source>
        <dbReference type="ARBA" id="ARBA00022679"/>
    </source>
</evidence>
<dbReference type="Gene3D" id="3.10.10.10">
    <property type="entry name" value="HIV Type 1 Reverse Transcriptase, subunit A, domain 1"/>
    <property type="match status" value="2"/>
</dbReference>
<dbReference type="EMBL" id="CAUEEQ010020268">
    <property type="protein sequence ID" value="CAJ0942681.1"/>
    <property type="molecule type" value="Genomic_DNA"/>
</dbReference>
<evidence type="ECO:0000256" key="2">
    <source>
        <dbReference type="ARBA" id="ARBA00012180"/>
    </source>
</evidence>
<evidence type="ECO:0000259" key="12">
    <source>
        <dbReference type="PROSITE" id="PS50878"/>
    </source>
</evidence>
<dbReference type="SUPFAM" id="SSF52058">
    <property type="entry name" value="L domain-like"/>
    <property type="match status" value="1"/>
</dbReference>
<dbReference type="PANTHER" id="PTHR33064:SF29">
    <property type="entry name" value="PEPTIDASE A2 DOMAIN-CONTAINING PROTEIN-RELATED"/>
    <property type="match status" value="1"/>
</dbReference>
<gene>
    <name evidence="13" type="ORF">RIMI_LOCUS9679342</name>
</gene>
<keyword evidence="14" id="KW-1185">Reference proteome</keyword>
<keyword evidence="8" id="KW-0677">Repeat</keyword>
<evidence type="ECO:0000256" key="1">
    <source>
        <dbReference type="ARBA" id="ARBA00010879"/>
    </source>
</evidence>
<dbReference type="InterPro" id="IPR000477">
    <property type="entry name" value="RT_dom"/>
</dbReference>
<dbReference type="InterPro" id="IPR000483">
    <property type="entry name" value="Cys-rich_flank_reg_C"/>
</dbReference>
<dbReference type="PROSITE" id="PS50878">
    <property type="entry name" value="RT_POL"/>
    <property type="match status" value="1"/>
</dbReference>
<keyword evidence="5" id="KW-0548">Nucleotidyltransferase</keyword>
<keyword evidence="6" id="KW-0540">Nuclease</keyword>
<dbReference type="Pfam" id="PF13855">
    <property type="entry name" value="LRR_8"/>
    <property type="match status" value="2"/>
</dbReference>
<evidence type="ECO:0000256" key="3">
    <source>
        <dbReference type="ARBA" id="ARBA00022614"/>
    </source>
</evidence>
<evidence type="ECO:0000256" key="5">
    <source>
        <dbReference type="ARBA" id="ARBA00022695"/>
    </source>
</evidence>
<dbReference type="InterPro" id="IPR051320">
    <property type="entry name" value="Viral_Replic_Matur_Polypro"/>
</dbReference>
<feature type="domain" description="Reverse transcriptase" evidence="12">
    <location>
        <begin position="1"/>
        <end position="267"/>
    </location>
</feature>
<keyword evidence="3" id="KW-0433">Leucine-rich repeat</keyword>
<keyword evidence="7" id="KW-0732">Signal</keyword>
<evidence type="ECO:0000256" key="10">
    <source>
        <dbReference type="ARBA" id="ARBA00022801"/>
    </source>
</evidence>
<organism evidence="13 14">
    <name type="scientific">Ranitomeya imitator</name>
    <name type="common">mimic poison frog</name>
    <dbReference type="NCBI Taxonomy" id="111125"/>
    <lineage>
        <taxon>Eukaryota</taxon>
        <taxon>Metazoa</taxon>
        <taxon>Chordata</taxon>
        <taxon>Craniata</taxon>
        <taxon>Vertebrata</taxon>
        <taxon>Euteleostomi</taxon>
        <taxon>Amphibia</taxon>
        <taxon>Batrachia</taxon>
        <taxon>Anura</taxon>
        <taxon>Neobatrachia</taxon>
        <taxon>Hyloidea</taxon>
        <taxon>Dendrobatidae</taxon>
        <taxon>Dendrobatinae</taxon>
        <taxon>Ranitomeya</taxon>
    </lineage>
</organism>
<keyword evidence="4" id="KW-0808">Transferase</keyword>
<dbReference type="SMART" id="SM00369">
    <property type="entry name" value="LRR_TYP"/>
    <property type="match status" value="5"/>
</dbReference>
<dbReference type="InterPro" id="IPR032675">
    <property type="entry name" value="LRR_dom_sf"/>
</dbReference>
<name>A0ABN9LMM9_9NEOB</name>
<dbReference type="SUPFAM" id="SSF56672">
    <property type="entry name" value="DNA/RNA polymerases"/>
    <property type="match status" value="1"/>
</dbReference>
<evidence type="ECO:0000256" key="9">
    <source>
        <dbReference type="ARBA" id="ARBA00022759"/>
    </source>
</evidence>
<dbReference type="PANTHER" id="PTHR33064">
    <property type="entry name" value="POL PROTEIN"/>
    <property type="match status" value="1"/>
</dbReference>
<dbReference type="Pfam" id="PF17917">
    <property type="entry name" value="RT_RNaseH"/>
    <property type="match status" value="1"/>
</dbReference>
<dbReference type="Proteomes" id="UP001176940">
    <property type="component" value="Unassembled WGS sequence"/>
</dbReference>
<dbReference type="InterPro" id="IPR043502">
    <property type="entry name" value="DNA/RNA_pol_sf"/>
</dbReference>
<dbReference type="Gene3D" id="3.30.70.270">
    <property type="match status" value="2"/>
</dbReference>
<accession>A0ABN9LMM9</accession>
<dbReference type="EC" id="3.1.26.4" evidence="2"/>